<evidence type="ECO:0000256" key="1">
    <source>
        <dbReference type="SAM" id="MobiDB-lite"/>
    </source>
</evidence>
<protein>
    <submittedName>
        <fullName evidence="2">Uncharacterized protein</fullName>
    </submittedName>
</protein>
<reference evidence="2" key="1">
    <citation type="journal article" date="2015" name="Nature">
        <title>Complex archaea that bridge the gap between prokaryotes and eukaryotes.</title>
        <authorList>
            <person name="Spang A."/>
            <person name="Saw J.H."/>
            <person name="Jorgensen S.L."/>
            <person name="Zaremba-Niedzwiedzka K."/>
            <person name="Martijn J."/>
            <person name="Lind A.E."/>
            <person name="van Eijk R."/>
            <person name="Schleper C."/>
            <person name="Guy L."/>
            <person name="Ettema T.J."/>
        </authorList>
    </citation>
    <scope>NUCLEOTIDE SEQUENCE</scope>
</reference>
<feature type="region of interest" description="Disordered" evidence="1">
    <location>
        <begin position="74"/>
        <end position="95"/>
    </location>
</feature>
<feature type="compositionally biased region" description="Basic and acidic residues" evidence="1">
    <location>
        <begin position="75"/>
        <end position="95"/>
    </location>
</feature>
<feature type="non-terminal residue" evidence="2">
    <location>
        <position position="1"/>
    </location>
</feature>
<accession>A0A0F8XBC4</accession>
<dbReference type="EMBL" id="LAZR01060235">
    <property type="protein sequence ID" value="KKK66113.1"/>
    <property type="molecule type" value="Genomic_DNA"/>
</dbReference>
<sequence>SPNRYIKHIYGEREVGGTSWMYLSGIPFEHVGLPSNLPHRPLIELTRGYLSSVPMVFTVRPALFGMVYSAVKHRDKYEEDKKPEHTGTKEDSNHV</sequence>
<evidence type="ECO:0000313" key="2">
    <source>
        <dbReference type="EMBL" id="KKK66113.1"/>
    </source>
</evidence>
<dbReference type="AlphaFoldDB" id="A0A0F8XBC4"/>
<organism evidence="2">
    <name type="scientific">marine sediment metagenome</name>
    <dbReference type="NCBI Taxonomy" id="412755"/>
    <lineage>
        <taxon>unclassified sequences</taxon>
        <taxon>metagenomes</taxon>
        <taxon>ecological metagenomes</taxon>
    </lineage>
</organism>
<gene>
    <name evidence="2" type="ORF">LCGC14_2967370</name>
</gene>
<name>A0A0F8XBC4_9ZZZZ</name>
<proteinExistence type="predicted"/>
<comment type="caution">
    <text evidence="2">The sequence shown here is derived from an EMBL/GenBank/DDBJ whole genome shotgun (WGS) entry which is preliminary data.</text>
</comment>